<evidence type="ECO:0000313" key="1">
    <source>
        <dbReference type="EMBL" id="GBM45285.1"/>
    </source>
</evidence>
<gene>
    <name evidence="1" type="ORF">AVEN_204344_1</name>
</gene>
<reference evidence="1 2" key="1">
    <citation type="journal article" date="2019" name="Sci. Rep.">
        <title>Orb-weaving spider Araneus ventricosus genome elucidates the spidroin gene catalogue.</title>
        <authorList>
            <person name="Kono N."/>
            <person name="Nakamura H."/>
            <person name="Ohtoshi R."/>
            <person name="Moran D.A.P."/>
            <person name="Shinohara A."/>
            <person name="Yoshida Y."/>
            <person name="Fujiwara M."/>
            <person name="Mori M."/>
            <person name="Tomita M."/>
            <person name="Arakawa K."/>
        </authorList>
    </citation>
    <scope>NUCLEOTIDE SEQUENCE [LARGE SCALE GENOMIC DNA]</scope>
</reference>
<dbReference type="AlphaFoldDB" id="A0A4Y2FXX5"/>
<proteinExistence type="predicted"/>
<protein>
    <submittedName>
        <fullName evidence="1">Uncharacterized protein</fullName>
    </submittedName>
</protein>
<evidence type="ECO:0000313" key="2">
    <source>
        <dbReference type="Proteomes" id="UP000499080"/>
    </source>
</evidence>
<sequence length="121" mass="13566">MPCEPPVTSATLPEKSIIFWNSHRKFEAAEITLTASDRSTNSQQITSNDNNSSAQLTAIIAHTAEAPRFTLKPKSNQSTKQLWISETGPYIPPRAYVNIEFEKPGSRPLIEISRKGLHFRE</sequence>
<dbReference type="EMBL" id="BGPR01097367">
    <property type="protein sequence ID" value="GBM45285.1"/>
    <property type="molecule type" value="Genomic_DNA"/>
</dbReference>
<organism evidence="1 2">
    <name type="scientific">Araneus ventricosus</name>
    <name type="common">Orbweaver spider</name>
    <name type="synonym">Epeira ventricosa</name>
    <dbReference type="NCBI Taxonomy" id="182803"/>
    <lineage>
        <taxon>Eukaryota</taxon>
        <taxon>Metazoa</taxon>
        <taxon>Ecdysozoa</taxon>
        <taxon>Arthropoda</taxon>
        <taxon>Chelicerata</taxon>
        <taxon>Arachnida</taxon>
        <taxon>Araneae</taxon>
        <taxon>Araneomorphae</taxon>
        <taxon>Entelegynae</taxon>
        <taxon>Araneoidea</taxon>
        <taxon>Araneidae</taxon>
        <taxon>Araneus</taxon>
    </lineage>
</organism>
<comment type="caution">
    <text evidence="1">The sequence shown here is derived from an EMBL/GenBank/DDBJ whole genome shotgun (WGS) entry which is preliminary data.</text>
</comment>
<name>A0A4Y2FXX5_ARAVE</name>
<keyword evidence="2" id="KW-1185">Reference proteome</keyword>
<accession>A0A4Y2FXX5</accession>
<dbReference type="Proteomes" id="UP000499080">
    <property type="component" value="Unassembled WGS sequence"/>
</dbReference>